<gene>
    <name evidence="7" type="ORF">BEMITA_LOCUS11941</name>
</gene>
<dbReference type="Proteomes" id="UP001152759">
    <property type="component" value="Chromosome 7"/>
</dbReference>
<evidence type="ECO:0000256" key="1">
    <source>
        <dbReference type="ARBA" id="ARBA00022723"/>
    </source>
</evidence>
<evidence type="ECO:0000313" key="7">
    <source>
        <dbReference type="EMBL" id="CAH0393557.1"/>
    </source>
</evidence>
<evidence type="ECO:0000259" key="6">
    <source>
        <dbReference type="PROSITE" id="PS50089"/>
    </source>
</evidence>
<evidence type="ECO:0000256" key="5">
    <source>
        <dbReference type="SAM" id="MobiDB-lite"/>
    </source>
</evidence>
<organism evidence="7 8">
    <name type="scientific">Bemisia tabaci</name>
    <name type="common">Sweetpotato whitefly</name>
    <name type="synonym">Aleurodes tabaci</name>
    <dbReference type="NCBI Taxonomy" id="7038"/>
    <lineage>
        <taxon>Eukaryota</taxon>
        <taxon>Metazoa</taxon>
        <taxon>Ecdysozoa</taxon>
        <taxon>Arthropoda</taxon>
        <taxon>Hexapoda</taxon>
        <taxon>Insecta</taxon>
        <taxon>Pterygota</taxon>
        <taxon>Neoptera</taxon>
        <taxon>Paraneoptera</taxon>
        <taxon>Hemiptera</taxon>
        <taxon>Sternorrhyncha</taxon>
        <taxon>Aleyrodoidea</taxon>
        <taxon>Aleyrodidae</taxon>
        <taxon>Aleyrodinae</taxon>
        <taxon>Bemisia</taxon>
    </lineage>
</organism>
<evidence type="ECO:0000256" key="3">
    <source>
        <dbReference type="ARBA" id="ARBA00022833"/>
    </source>
</evidence>
<feature type="domain" description="RING-type" evidence="6">
    <location>
        <begin position="238"/>
        <end position="283"/>
    </location>
</feature>
<protein>
    <recommendedName>
        <fullName evidence="6">RING-type domain-containing protein</fullName>
    </recommendedName>
</protein>
<dbReference type="InterPro" id="IPR001841">
    <property type="entry name" value="Znf_RING"/>
</dbReference>
<feature type="region of interest" description="Disordered" evidence="5">
    <location>
        <begin position="201"/>
        <end position="228"/>
    </location>
</feature>
<dbReference type="InterPro" id="IPR013083">
    <property type="entry name" value="Znf_RING/FYVE/PHD"/>
</dbReference>
<dbReference type="SUPFAM" id="SSF57850">
    <property type="entry name" value="RING/U-box"/>
    <property type="match status" value="1"/>
</dbReference>
<sequence>MQALQSVGLARKSSGSSGHGGLFDRSDSSVSRGSSRSGKSSGQRGNRRRSDRSKGNGRSWRSALWNLMDRGRRGQQSSDPWNMQLRIPGPKSVPNANSVLDLFENVEYTMWDKKDGVYLVTESPAGYSSSATIDEETQRVAADQDGYPPGSKPVVFVRQQITGRTRRLVYVRKEYAHLDFLPRDESIPSIDEMADALKRARRREERHSRTHPRRRAPVETAVNPKDEPFSDGNRRNGCCICVENKNEVNLKPCDHKLCIKCAEKTSGKGINTRPDGFVCPTCNREVTDWILMSRSRSSKNSKTQQ</sequence>
<accession>A0A9P0AK73</accession>
<dbReference type="InterPro" id="IPR017907">
    <property type="entry name" value="Znf_RING_CS"/>
</dbReference>
<keyword evidence="8" id="KW-1185">Reference proteome</keyword>
<evidence type="ECO:0000256" key="2">
    <source>
        <dbReference type="ARBA" id="ARBA00022771"/>
    </source>
</evidence>
<dbReference type="PROSITE" id="PS50089">
    <property type="entry name" value="ZF_RING_2"/>
    <property type="match status" value="1"/>
</dbReference>
<proteinExistence type="predicted"/>
<reference evidence="7" key="1">
    <citation type="submission" date="2021-12" db="EMBL/GenBank/DDBJ databases">
        <authorList>
            <person name="King R."/>
        </authorList>
    </citation>
    <scope>NUCLEOTIDE SEQUENCE</scope>
</reference>
<dbReference type="GO" id="GO:0008270">
    <property type="term" value="F:zinc ion binding"/>
    <property type="evidence" value="ECO:0007669"/>
    <property type="project" value="UniProtKB-KW"/>
</dbReference>
<feature type="region of interest" description="Disordered" evidence="5">
    <location>
        <begin position="1"/>
        <end position="89"/>
    </location>
</feature>
<keyword evidence="3" id="KW-0862">Zinc</keyword>
<dbReference type="AlphaFoldDB" id="A0A9P0AK73"/>
<name>A0A9P0AK73_BEMTA</name>
<dbReference type="Gene3D" id="3.30.40.10">
    <property type="entry name" value="Zinc/RING finger domain, C3HC4 (zinc finger)"/>
    <property type="match status" value="1"/>
</dbReference>
<dbReference type="SMART" id="SM00184">
    <property type="entry name" value="RING"/>
    <property type="match status" value="1"/>
</dbReference>
<feature type="compositionally biased region" description="Low complexity" evidence="5">
    <location>
        <begin position="28"/>
        <end position="44"/>
    </location>
</feature>
<dbReference type="Pfam" id="PF13920">
    <property type="entry name" value="zf-C3HC4_3"/>
    <property type="match status" value="1"/>
</dbReference>
<evidence type="ECO:0000313" key="8">
    <source>
        <dbReference type="Proteomes" id="UP001152759"/>
    </source>
</evidence>
<keyword evidence="2 4" id="KW-0863">Zinc-finger</keyword>
<keyword evidence="1" id="KW-0479">Metal-binding</keyword>
<dbReference type="PROSITE" id="PS00518">
    <property type="entry name" value="ZF_RING_1"/>
    <property type="match status" value="1"/>
</dbReference>
<dbReference type="EMBL" id="OU963868">
    <property type="protein sequence ID" value="CAH0393557.1"/>
    <property type="molecule type" value="Genomic_DNA"/>
</dbReference>
<evidence type="ECO:0000256" key="4">
    <source>
        <dbReference type="PROSITE-ProRule" id="PRU00175"/>
    </source>
</evidence>